<dbReference type="PANTHER" id="PTHR47019">
    <property type="entry name" value="LIPID II FLIPPASE MURJ"/>
    <property type="match status" value="1"/>
</dbReference>
<feature type="transmembrane region" description="Helical" evidence="11">
    <location>
        <begin position="494"/>
        <end position="512"/>
    </location>
</feature>
<gene>
    <name evidence="12" type="primary">mviN-1</name>
    <name evidence="12" type="ORF">GCM10011507_20880</name>
</gene>
<name>A0A916RTP0_9BACT</name>
<evidence type="ECO:0000256" key="7">
    <source>
        <dbReference type="ARBA" id="ARBA00023136"/>
    </source>
</evidence>
<reference evidence="12" key="1">
    <citation type="journal article" date="2014" name="Int. J. Syst. Evol. Microbiol.">
        <title>Complete genome sequence of Corynebacterium casei LMG S-19264T (=DSM 44701T), isolated from a smear-ripened cheese.</title>
        <authorList>
            <consortium name="US DOE Joint Genome Institute (JGI-PGF)"/>
            <person name="Walter F."/>
            <person name="Albersmeier A."/>
            <person name="Kalinowski J."/>
            <person name="Ruckert C."/>
        </authorList>
    </citation>
    <scope>NUCLEOTIDE SEQUENCE</scope>
    <source>
        <strain evidence="12">CGMCC 1.15447</strain>
    </source>
</reference>
<dbReference type="GO" id="GO:0034204">
    <property type="term" value="P:lipid translocation"/>
    <property type="evidence" value="ECO:0007669"/>
    <property type="project" value="TreeGrafter"/>
</dbReference>
<keyword evidence="3 11" id="KW-0812">Transmembrane</keyword>
<feature type="transmembrane region" description="Helical" evidence="11">
    <location>
        <begin position="452"/>
        <end position="474"/>
    </location>
</feature>
<feature type="transmembrane region" description="Helical" evidence="11">
    <location>
        <begin position="133"/>
        <end position="160"/>
    </location>
</feature>
<comment type="similarity">
    <text evidence="9">Belongs to the MurJ/MviN family.</text>
</comment>
<evidence type="ECO:0000256" key="6">
    <source>
        <dbReference type="ARBA" id="ARBA00022989"/>
    </source>
</evidence>
<feature type="transmembrane region" description="Helical" evidence="11">
    <location>
        <begin position="172"/>
        <end position="192"/>
    </location>
</feature>
<keyword evidence="2" id="KW-1003">Cell membrane</keyword>
<dbReference type="PRINTS" id="PR01806">
    <property type="entry name" value="VIRFACTRMVIN"/>
</dbReference>
<reference evidence="12" key="2">
    <citation type="submission" date="2020-09" db="EMBL/GenBank/DDBJ databases">
        <authorList>
            <person name="Sun Q."/>
            <person name="Zhou Y."/>
        </authorList>
    </citation>
    <scope>NUCLEOTIDE SEQUENCE</scope>
    <source>
        <strain evidence="12">CGMCC 1.15447</strain>
    </source>
</reference>
<comment type="caution">
    <text evidence="12">The sequence shown here is derived from an EMBL/GenBank/DDBJ whole genome shotgun (WGS) entry which is preliminary data.</text>
</comment>
<evidence type="ECO:0000256" key="3">
    <source>
        <dbReference type="ARBA" id="ARBA00022692"/>
    </source>
</evidence>
<dbReference type="Proteomes" id="UP000648801">
    <property type="component" value="Unassembled WGS sequence"/>
</dbReference>
<dbReference type="AlphaFoldDB" id="A0A916RTP0"/>
<evidence type="ECO:0000256" key="4">
    <source>
        <dbReference type="ARBA" id="ARBA00022960"/>
    </source>
</evidence>
<dbReference type="RefSeq" id="WP_229668861.1">
    <property type="nucleotide sequence ID" value="NZ_BMJB01000001.1"/>
</dbReference>
<organism evidence="12 13">
    <name type="scientific">Edaphobacter acidisoli</name>
    <dbReference type="NCBI Taxonomy" id="2040573"/>
    <lineage>
        <taxon>Bacteria</taxon>
        <taxon>Pseudomonadati</taxon>
        <taxon>Acidobacteriota</taxon>
        <taxon>Terriglobia</taxon>
        <taxon>Terriglobales</taxon>
        <taxon>Acidobacteriaceae</taxon>
        <taxon>Edaphobacter</taxon>
    </lineage>
</organism>
<dbReference type="GO" id="GO:0008360">
    <property type="term" value="P:regulation of cell shape"/>
    <property type="evidence" value="ECO:0007669"/>
    <property type="project" value="UniProtKB-KW"/>
</dbReference>
<keyword evidence="6 11" id="KW-1133">Transmembrane helix</keyword>
<feature type="transmembrane region" description="Helical" evidence="11">
    <location>
        <begin position="232"/>
        <end position="255"/>
    </location>
</feature>
<feature type="transmembrane region" description="Helical" evidence="11">
    <location>
        <begin position="53"/>
        <end position="73"/>
    </location>
</feature>
<feature type="transmembrane region" description="Helical" evidence="11">
    <location>
        <begin position="398"/>
        <end position="416"/>
    </location>
</feature>
<evidence type="ECO:0000256" key="1">
    <source>
        <dbReference type="ARBA" id="ARBA00004651"/>
    </source>
</evidence>
<feature type="transmembrane region" description="Helical" evidence="11">
    <location>
        <begin position="539"/>
        <end position="562"/>
    </location>
</feature>
<evidence type="ECO:0000256" key="10">
    <source>
        <dbReference type="SAM" id="MobiDB-lite"/>
    </source>
</evidence>
<feature type="transmembrane region" description="Helical" evidence="11">
    <location>
        <begin position="204"/>
        <end position="226"/>
    </location>
</feature>
<evidence type="ECO:0000313" key="13">
    <source>
        <dbReference type="Proteomes" id="UP000648801"/>
    </source>
</evidence>
<keyword evidence="5" id="KW-0573">Peptidoglycan synthesis</keyword>
<sequence length="572" mass="61145">MPSTPDSNTTPQNGPELEPELTPEPTPEAAIQNIPTPSQGLFSWLRPSAKHSAYSATLLIMVSTLCSGVLGLVKLKILNHIFGAGPQADAYYAAFELPDMLAYFLVGGVASISLVTILDRYRAAGDEEGGDRAISAVLNAMIIVFGAAVLLAEFFAPIYVHWKFHGFPPAKAALTTSLTRLLLPAQLFFFIGGVIGSKLLVRKIFIYQAITPLIYNLGIIFGAVFLARRFGIYSLAIGVLAGVILGPAALNAFGARRIGLRYYPIFNLRHPAFIEWLKLSLPLMIGVSLVTADKWILSTFASFDNGGVTHLNVAKALFNAPMGILGQAAGAASLPFFSTLFSQRRLGDFSGAVNRAVSRVFCASLIAAAWMIALAAPIVDLFRGGHYSRLDAADTAQYFAIFAITLALWTSQGIYARAFYAARNTLTPAVAGSIITLVSIPIYRYFFHSVGMAGLAIASDVGIVTQTVTLAVLLHRRKLVPITGLEGGELARSLLAALISFAGVTAVVRYVHVSHGHLGNLLIIVAHSVHVPRAYLGDALIIAAASVVWAALSWGALMLTGSKLPRQLLSRR</sequence>
<feature type="transmembrane region" description="Helical" evidence="11">
    <location>
        <begin position="357"/>
        <end position="378"/>
    </location>
</feature>
<dbReference type="GO" id="GO:0005886">
    <property type="term" value="C:plasma membrane"/>
    <property type="evidence" value="ECO:0007669"/>
    <property type="project" value="UniProtKB-SubCell"/>
</dbReference>
<proteinExistence type="inferred from homology"/>
<dbReference type="InterPro" id="IPR004268">
    <property type="entry name" value="MurJ"/>
</dbReference>
<evidence type="ECO:0000256" key="8">
    <source>
        <dbReference type="ARBA" id="ARBA00060041"/>
    </source>
</evidence>
<keyword evidence="13" id="KW-1185">Reference proteome</keyword>
<dbReference type="GO" id="GO:0015648">
    <property type="term" value="F:lipid-linked peptidoglycan transporter activity"/>
    <property type="evidence" value="ECO:0007669"/>
    <property type="project" value="TreeGrafter"/>
</dbReference>
<dbReference type="GO" id="GO:0009252">
    <property type="term" value="P:peptidoglycan biosynthetic process"/>
    <property type="evidence" value="ECO:0007669"/>
    <property type="project" value="UniProtKB-KW"/>
</dbReference>
<keyword evidence="7 11" id="KW-0472">Membrane</keyword>
<keyword evidence="4" id="KW-0133">Cell shape</keyword>
<feature type="region of interest" description="Disordered" evidence="10">
    <location>
        <begin position="1"/>
        <end position="26"/>
    </location>
</feature>
<feature type="transmembrane region" description="Helical" evidence="11">
    <location>
        <begin position="101"/>
        <end position="121"/>
    </location>
</feature>
<feature type="compositionally biased region" description="Polar residues" evidence="10">
    <location>
        <begin position="1"/>
        <end position="13"/>
    </location>
</feature>
<comment type="subcellular location">
    <subcellularLocation>
        <location evidence="1">Cell membrane</location>
        <topology evidence="1">Multi-pass membrane protein</topology>
    </subcellularLocation>
</comment>
<comment type="function">
    <text evidence="8">Involved in peptidoglycan biosynthesis. Transports lipid-linked peptidoglycan precursors from the inner to the outer leaflet of the cytoplasmic membrane.</text>
</comment>
<evidence type="ECO:0000313" key="12">
    <source>
        <dbReference type="EMBL" id="GGA69219.1"/>
    </source>
</evidence>
<protein>
    <submittedName>
        <fullName evidence="12">Lipid II flippase MurJ</fullName>
    </submittedName>
</protein>
<dbReference type="EMBL" id="BMJB01000001">
    <property type="protein sequence ID" value="GGA69219.1"/>
    <property type="molecule type" value="Genomic_DNA"/>
</dbReference>
<evidence type="ECO:0000256" key="2">
    <source>
        <dbReference type="ARBA" id="ARBA00022475"/>
    </source>
</evidence>
<feature type="transmembrane region" description="Helical" evidence="11">
    <location>
        <begin position="276"/>
        <end position="297"/>
    </location>
</feature>
<evidence type="ECO:0000256" key="9">
    <source>
        <dbReference type="ARBA" id="ARBA00061532"/>
    </source>
</evidence>
<dbReference type="PANTHER" id="PTHR47019:SF1">
    <property type="entry name" value="LIPID II FLIPPASE MURJ"/>
    <property type="match status" value="1"/>
</dbReference>
<dbReference type="InterPro" id="IPR051050">
    <property type="entry name" value="Lipid_II_flippase_MurJ/MviN"/>
</dbReference>
<evidence type="ECO:0000256" key="5">
    <source>
        <dbReference type="ARBA" id="ARBA00022984"/>
    </source>
</evidence>
<accession>A0A916RTP0</accession>
<dbReference type="Pfam" id="PF03023">
    <property type="entry name" value="MurJ"/>
    <property type="match status" value="1"/>
</dbReference>
<feature type="transmembrane region" description="Helical" evidence="11">
    <location>
        <begin position="317"/>
        <end position="337"/>
    </location>
</feature>
<evidence type="ECO:0000256" key="11">
    <source>
        <dbReference type="SAM" id="Phobius"/>
    </source>
</evidence>
<feature type="transmembrane region" description="Helical" evidence="11">
    <location>
        <begin position="428"/>
        <end position="446"/>
    </location>
</feature>